<organism evidence="1 2">
    <name type="scientific">Octopus vulgaris</name>
    <name type="common">Common octopus</name>
    <dbReference type="NCBI Taxonomy" id="6645"/>
    <lineage>
        <taxon>Eukaryota</taxon>
        <taxon>Metazoa</taxon>
        <taxon>Spiralia</taxon>
        <taxon>Lophotrochozoa</taxon>
        <taxon>Mollusca</taxon>
        <taxon>Cephalopoda</taxon>
        <taxon>Coleoidea</taxon>
        <taxon>Octopodiformes</taxon>
        <taxon>Octopoda</taxon>
        <taxon>Incirrata</taxon>
        <taxon>Octopodidae</taxon>
        <taxon>Octopus</taxon>
    </lineage>
</organism>
<dbReference type="EMBL" id="OX597824">
    <property type="protein sequence ID" value="CAI9730535.1"/>
    <property type="molecule type" value="Genomic_DNA"/>
</dbReference>
<evidence type="ECO:0000313" key="1">
    <source>
        <dbReference type="EMBL" id="CAI9730535.1"/>
    </source>
</evidence>
<name>A0AA36FAB8_OCTVU</name>
<keyword evidence="2" id="KW-1185">Reference proteome</keyword>
<dbReference type="AlphaFoldDB" id="A0AA36FAB8"/>
<reference evidence="1" key="1">
    <citation type="submission" date="2023-08" db="EMBL/GenBank/DDBJ databases">
        <authorList>
            <person name="Alioto T."/>
            <person name="Alioto T."/>
            <person name="Gomez Garrido J."/>
        </authorList>
    </citation>
    <scope>NUCLEOTIDE SEQUENCE</scope>
</reference>
<gene>
    <name evidence="1" type="ORF">OCTVUL_1B021566</name>
</gene>
<sequence length="93" mass="9529">MILLVILLTLLVLFFVVVVVVVVDLVVFAAHRKSMPESVPDMQCEQAFQCSALLGADTVSEFSQAHQMKYVKYGGGGGVGIGDGGGAGAGGTG</sequence>
<proteinExistence type="predicted"/>
<protein>
    <submittedName>
        <fullName evidence="1">Uncharacterized protein</fullName>
    </submittedName>
</protein>
<dbReference type="Proteomes" id="UP001162480">
    <property type="component" value="Chromosome 11"/>
</dbReference>
<accession>A0AA36FAB8</accession>
<evidence type="ECO:0000313" key="2">
    <source>
        <dbReference type="Proteomes" id="UP001162480"/>
    </source>
</evidence>